<dbReference type="FunFam" id="3.40.605.10:FF:000007">
    <property type="entry name" value="NAD/NADP-dependent betaine aldehyde dehydrogenase"/>
    <property type="match status" value="1"/>
</dbReference>
<dbReference type="InterPro" id="IPR016162">
    <property type="entry name" value="Ald_DH_N"/>
</dbReference>
<dbReference type="GeneID" id="19970235"/>
<dbReference type="RefSeq" id="XP_008715473.1">
    <property type="nucleotide sequence ID" value="XM_008717251.1"/>
</dbReference>
<dbReference type="OrthoDB" id="310895at2759"/>
<comment type="similarity">
    <text evidence="1 6">Belongs to the aldehyde dehydrogenase family.</text>
</comment>
<proteinExistence type="inferred from homology"/>
<dbReference type="InterPro" id="IPR016163">
    <property type="entry name" value="Ald_DH_C"/>
</dbReference>
<evidence type="ECO:0000256" key="1">
    <source>
        <dbReference type="ARBA" id="ARBA00009986"/>
    </source>
</evidence>
<dbReference type="EMBL" id="KB822718">
    <property type="protein sequence ID" value="ETN43737.1"/>
    <property type="molecule type" value="Genomic_DNA"/>
</dbReference>
<dbReference type="CDD" id="cd07078">
    <property type="entry name" value="ALDH"/>
    <property type="match status" value="1"/>
</dbReference>
<evidence type="ECO:0000256" key="4">
    <source>
        <dbReference type="ARBA" id="ARBA00049194"/>
    </source>
</evidence>
<accession>W2S4X1</accession>
<dbReference type="InterPro" id="IPR016160">
    <property type="entry name" value="Ald_DH_CS_CYS"/>
</dbReference>
<feature type="domain" description="Aldehyde dehydrogenase" evidence="7">
    <location>
        <begin position="15"/>
        <end position="476"/>
    </location>
</feature>
<dbReference type="STRING" id="1220924.W2S4X1"/>
<dbReference type="Pfam" id="PF00171">
    <property type="entry name" value="Aldedh"/>
    <property type="match status" value="1"/>
</dbReference>
<dbReference type="eggNOG" id="KOG2450">
    <property type="taxonomic scope" value="Eukaryota"/>
</dbReference>
<evidence type="ECO:0000256" key="3">
    <source>
        <dbReference type="ARBA" id="ARBA00024226"/>
    </source>
</evidence>
<evidence type="ECO:0000256" key="6">
    <source>
        <dbReference type="RuleBase" id="RU003345"/>
    </source>
</evidence>
<gene>
    <name evidence="8" type="ORF">HMPREF1541_02896</name>
</gene>
<sequence>MTLPIKDNDLVRTRWSSGDEKDYFKVFNPATGAINKIVAGASVTELNAAVAAAKKAFDLDWRHRTCQERAQYLLKAADAVAVHADELAEILCSENGKTVQDARMFDVEFCINVFRYFASLIVNEAGEFRQQGSINATIIREPFGVVGAILPFNWPPIHTGGKLAPALATGNTLVMKPGDQTPLTVMRIIEILQDVFPPDVIHVVPAAGSAVPTALVEHPDVRKISFTGSPGGGVAVSKAGAATFTNLSLELGGKNALLVFEDADMDRAVEDALEAGVFNKGEACTAGSRLVVHEKVHDAFVQRLSAAYEKIVSGDGTDNATHVGPQVSAVQQKRVLEYIELGQKEGATVAAQGSLPSDPSLKNGFFVTPTLFTDVKPQMRIAKEEIFGPVQVVLKFSTYDEAIQIVNGTDFGLVCGIYTQDSALQWRATRDVDAGMVLVNNYFRAVLGTPFGGVKGSGQAREHCEETLREFTWAKNIRVPSGIGKVPQWRAIKDCF</sequence>
<name>W2S4X1_CYPE1</name>
<dbReference type="PANTHER" id="PTHR11699">
    <property type="entry name" value="ALDEHYDE DEHYDROGENASE-RELATED"/>
    <property type="match status" value="1"/>
</dbReference>
<evidence type="ECO:0000256" key="2">
    <source>
        <dbReference type="ARBA" id="ARBA00023002"/>
    </source>
</evidence>
<keyword evidence="2 6" id="KW-0560">Oxidoreductase</keyword>
<dbReference type="FunFam" id="3.40.309.10:FF:000012">
    <property type="entry name" value="Betaine aldehyde dehydrogenase"/>
    <property type="match status" value="1"/>
</dbReference>
<evidence type="ECO:0000259" key="7">
    <source>
        <dbReference type="Pfam" id="PF00171"/>
    </source>
</evidence>
<dbReference type="PROSITE" id="PS00070">
    <property type="entry name" value="ALDEHYDE_DEHYDR_CYS"/>
    <property type="match status" value="1"/>
</dbReference>
<dbReference type="SUPFAM" id="SSF53720">
    <property type="entry name" value="ALDH-like"/>
    <property type="match status" value="1"/>
</dbReference>
<dbReference type="InterPro" id="IPR016161">
    <property type="entry name" value="Ald_DH/histidinol_DH"/>
</dbReference>
<evidence type="ECO:0000256" key="5">
    <source>
        <dbReference type="PROSITE-ProRule" id="PRU10007"/>
    </source>
</evidence>
<dbReference type="EC" id="1.2.1.3" evidence="3"/>
<comment type="catalytic activity">
    <reaction evidence="4">
        <text>an aldehyde + NAD(+) + H2O = a carboxylate + NADH + 2 H(+)</text>
        <dbReference type="Rhea" id="RHEA:16185"/>
        <dbReference type="ChEBI" id="CHEBI:15377"/>
        <dbReference type="ChEBI" id="CHEBI:15378"/>
        <dbReference type="ChEBI" id="CHEBI:17478"/>
        <dbReference type="ChEBI" id="CHEBI:29067"/>
        <dbReference type="ChEBI" id="CHEBI:57540"/>
        <dbReference type="ChEBI" id="CHEBI:57945"/>
        <dbReference type="EC" id="1.2.1.3"/>
    </reaction>
</comment>
<dbReference type="Proteomes" id="UP000030752">
    <property type="component" value="Unassembled WGS sequence"/>
</dbReference>
<dbReference type="Gene3D" id="3.40.309.10">
    <property type="entry name" value="Aldehyde Dehydrogenase, Chain A, domain 2"/>
    <property type="match status" value="1"/>
</dbReference>
<dbReference type="InterPro" id="IPR015590">
    <property type="entry name" value="Aldehyde_DH_dom"/>
</dbReference>
<protein>
    <recommendedName>
        <fullName evidence="3">aldehyde dehydrogenase (NAD(+))</fullName>
        <ecNumber evidence="3">1.2.1.3</ecNumber>
    </recommendedName>
</protein>
<dbReference type="Gene3D" id="3.40.605.10">
    <property type="entry name" value="Aldehyde Dehydrogenase, Chain A, domain 1"/>
    <property type="match status" value="1"/>
</dbReference>
<dbReference type="InParanoid" id="W2S4X1"/>
<dbReference type="PROSITE" id="PS00687">
    <property type="entry name" value="ALDEHYDE_DEHYDR_GLU"/>
    <property type="match status" value="1"/>
</dbReference>
<feature type="active site" evidence="5">
    <location>
        <position position="250"/>
    </location>
</feature>
<dbReference type="InterPro" id="IPR029510">
    <property type="entry name" value="Ald_DH_CS_GLU"/>
</dbReference>
<dbReference type="VEuPathDB" id="FungiDB:HMPREF1541_02896"/>
<evidence type="ECO:0000313" key="8">
    <source>
        <dbReference type="EMBL" id="ETN43737.1"/>
    </source>
</evidence>
<evidence type="ECO:0000313" key="9">
    <source>
        <dbReference type="Proteomes" id="UP000030752"/>
    </source>
</evidence>
<dbReference type="AlphaFoldDB" id="W2S4X1"/>
<keyword evidence="9" id="KW-1185">Reference proteome</keyword>
<dbReference type="HOGENOM" id="CLU_005391_0_0_1"/>
<reference evidence="8 9" key="1">
    <citation type="submission" date="2013-03" db="EMBL/GenBank/DDBJ databases">
        <title>The Genome Sequence of Phialophora europaea CBS 101466.</title>
        <authorList>
            <consortium name="The Broad Institute Genomics Platform"/>
            <person name="Cuomo C."/>
            <person name="de Hoog S."/>
            <person name="Gorbushina A."/>
            <person name="Walker B."/>
            <person name="Young S.K."/>
            <person name="Zeng Q."/>
            <person name="Gargeya S."/>
            <person name="Fitzgerald M."/>
            <person name="Haas B."/>
            <person name="Abouelleil A."/>
            <person name="Allen A.W."/>
            <person name="Alvarado L."/>
            <person name="Arachchi H.M."/>
            <person name="Berlin A.M."/>
            <person name="Chapman S.B."/>
            <person name="Gainer-Dewar J."/>
            <person name="Goldberg J."/>
            <person name="Griggs A."/>
            <person name="Gujja S."/>
            <person name="Hansen M."/>
            <person name="Howarth C."/>
            <person name="Imamovic A."/>
            <person name="Ireland A."/>
            <person name="Larimer J."/>
            <person name="McCowan C."/>
            <person name="Murphy C."/>
            <person name="Pearson M."/>
            <person name="Poon T.W."/>
            <person name="Priest M."/>
            <person name="Roberts A."/>
            <person name="Saif S."/>
            <person name="Shea T."/>
            <person name="Sisk P."/>
            <person name="Sykes S."/>
            <person name="Wortman J."/>
            <person name="Nusbaum C."/>
            <person name="Birren B."/>
        </authorList>
    </citation>
    <scope>NUCLEOTIDE SEQUENCE [LARGE SCALE GENOMIC DNA]</scope>
    <source>
        <strain evidence="8 9">CBS 101466</strain>
    </source>
</reference>
<organism evidence="8 9">
    <name type="scientific">Cyphellophora europaea (strain CBS 101466)</name>
    <name type="common">Phialophora europaea</name>
    <dbReference type="NCBI Taxonomy" id="1220924"/>
    <lineage>
        <taxon>Eukaryota</taxon>
        <taxon>Fungi</taxon>
        <taxon>Dikarya</taxon>
        <taxon>Ascomycota</taxon>
        <taxon>Pezizomycotina</taxon>
        <taxon>Eurotiomycetes</taxon>
        <taxon>Chaetothyriomycetidae</taxon>
        <taxon>Chaetothyriales</taxon>
        <taxon>Cyphellophoraceae</taxon>
        <taxon>Cyphellophora</taxon>
    </lineage>
</organism>
<dbReference type="GO" id="GO:0004029">
    <property type="term" value="F:aldehyde dehydrogenase (NAD+) activity"/>
    <property type="evidence" value="ECO:0007669"/>
    <property type="project" value="UniProtKB-EC"/>
</dbReference>